<dbReference type="PROSITE" id="PS01344">
    <property type="entry name" value="FRATAXIN_1"/>
    <property type="match status" value="1"/>
</dbReference>
<keyword evidence="11" id="KW-0496">Mitochondrion</keyword>
<dbReference type="GO" id="GO:0034986">
    <property type="term" value="F:iron chaperone activity"/>
    <property type="evidence" value="ECO:0007669"/>
    <property type="project" value="TreeGrafter"/>
</dbReference>
<dbReference type="PANTHER" id="PTHR16821:SF2">
    <property type="entry name" value="FRATAXIN, MITOCHONDRIAL"/>
    <property type="match status" value="1"/>
</dbReference>
<dbReference type="SUPFAM" id="SSF55387">
    <property type="entry name" value="Frataxin/Nqo15-like"/>
    <property type="match status" value="1"/>
</dbReference>
<dbReference type="GO" id="GO:0006826">
    <property type="term" value="P:iron ion transport"/>
    <property type="evidence" value="ECO:0007669"/>
    <property type="project" value="UniProtKB-KW"/>
</dbReference>
<dbReference type="PROSITE" id="PS50810">
    <property type="entry name" value="FRATAXIN_2"/>
    <property type="match status" value="1"/>
</dbReference>
<evidence type="ECO:0000256" key="6">
    <source>
        <dbReference type="ARBA" id="ARBA00022496"/>
    </source>
</evidence>
<dbReference type="SMART" id="SM01219">
    <property type="entry name" value="Frataxin_Cyay"/>
    <property type="match status" value="1"/>
</dbReference>
<evidence type="ECO:0000256" key="4">
    <source>
        <dbReference type="ARBA" id="ARBA00022434"/>
    </source>
</evidence>
<keyword evidence="7" id="KW-0809">Transit peptide</keyword>
<evidence type="ECO:0000256" key="5">
    <source>
        <dbReference type="ARBA" id="ARBA00022448"/>
    </source>
</evidence>
<name>A0A023FEP0_AMBCJ</name>
<keyword evidence="8" id="KW-0560">Oxidoreductase</keyword>
<dbReference type="GO" id="GO:0051537">
    <property type="term" value="F:2 iron, 2 sulfur cluster binding"/>
    <property type="evidence" value="ECO:0007669"/>
    <property type="project" value="TreeGrafter"/>
</dbReference>
<evidence type="ECO:0000256" key="8">
    <source>
        <dbReference type="ARBA" id="ARBA00023002"/>
    </source>
</evidence>
<keyword evidence="4" id="KW-0409">Iron storage</keyword>
<sequence>MYGLYGLRRVLRRECWALLVQCRAKASLSSALKPLCAFAADERCTVPATLSHLRQLSSHCRSSWRTFSSNGDNNEPSMSEVEYEALTKEALETLAEKFDEVIEDLCDVPEADLALSDGVLTIHLGRKYGTYVINKQTPNRQIWLSSPISGPKRYDFIGNKWVYKHDGVSLCDLLESEISSLLKKPVKFDCNI</sequence>
<evidence type="ECO:0000256" key="12">
    <source>
        <dbReference type="ARBA" id="ARBA00047990"/>
    </source>
</evidence>
<keyword evidence="9" id="KW-0408">Iron</keyword>
<dbReference type="Pfam" id="PF01491">
    <property type="entry name" value="Frataxin_Cyay"/>
    <property type="match status" value="1"/>
</dbReference>
<evidence type="ECO:0000256" key="2">
    <source>
        <dbReference type="ARBA" id="ARBA00008183"/>
    </source>
</evidence>
<protein>
    <recommendedName>
        <fullName evidence="3">ferroxidase</fullName>
        <ecNumber evidence="3">1.16.3.1</ecNumber>
    </recommendedName>
</protein>
<dbReference type="NCBIfam" id="TIGR03421">
    <property type="entry name" value="FeS_CyaY"/>
    <property type="match status" value="1"/>
</dbReference>
<dbReference type="GO" id="GO:0005739">
    <property type="term" value="C:mitochondrion"/>
    <property type="evidence" value="ECO:0007669"/>
    <property type="project" value="UniProtKB-SubCell"/>
</dbReference>
<dbReference type="GO" id="GO:0016226">
    <property type="term" value="P:iron-sulfur cluster assembly"/>
    <property type="evidence" value="ECO:0007669"/>
    <property type="project" value="InterPro"/>
</dbReference>
<proteinExistence type="evidence at transcript level"/>
<organism evidence="13">
    <name type="scientific">Amblyomma cajennense</name>
    <name type="common">Cayenne tick</name>
    <name type="synonym">Acarus cajennensis</name>
    <dbReference type="NCBI Taxonomy" id="34607"/>
    <lineage>
        <taxon>Eukaryota</taxon>
        <taxon>Metazoa</taxon>
        <taxon>Ecdysozoa</taxon>
        <taxon>Arthropoda</taxon>
        <taxon>Chelicerata</taxon>
        <taxon>Arachnida</taxon>
        <taxon>Acari</taxon>
        <taxon>Parasitiformes</taxon>
        <taxon>Ixodida</taxon>
        <taxon>Ixodoidea</taxon>
        <taxon>Ixodidae</taxon>
        <taxon>Amblyomminae</taxon>
        <taxon>Amblyomma</taxon>
    </lineage>
</organism>
<comment type="similarity">
    <text evidence="2">Belongs to the frataxin family.</text>
</comment>
<comment type="catalytic activity">
    <reaction evidence="12">
        <text>4 Fe(2+) + O2 + 4 H(+) = 4 Fe(3+) + 2 H2O</text>
        <dbReference type="Rhea" id="RHEA:11148"/>
        <dbReference type="ChEBI" id="CHEBI:15377"/>
        <dbReference type="ChEBI" id="CHEBI:15378"/>
        <dbReference type="ChEBI" id="CHEBI:15379"/>
        <dbReference type="ChEBI" id="CHEBI:29033"/>
        <dbReference type="ChEBI" id="CHEBI:29034"/>
        <dbReference type="EC" id="1.16.3.1"/>
    </reaction>
</comment>
<dbReference type="GO" id="GO:0004322">
    <property type="term" value="F:ferroxidase activity"/>
    <property type="evidence" value="ECO:0007669"/>
    <property type="project" value="UniProtKB-EC"/>
</dbReference>
<evidence type="ECO:0000256" key="10">
    <source>
        <dbReference type="ARBA" id="ARBA00023065"/>
    </source>
</evidence>
<evidence type="ECO:0000256" key="1">
    <source>
        <dbReference type="ARBA" id="ARBA00004173"/>
    </source>
</evidence>
<dbReference type="EMBL" id="GBBK01004997">
    <property type="protein sequence ID" value="JAC19485.1"/>
    <property type="molecule type" value="mRNA"/>
</dbReference>
<dbReference type="GO" id="GO:0008198">
    <property type="term" value="F:ferrous iron binding"/>
    <property type="evidence" value="ECO:0007669"/>
    <property type="project" value="TreeGrafter"/>
</dbReference>
<comment type="subcellular location">
    <subcellularLocation>
        <location evidence="1">Mitochondrion</location>
    </subcellularLocation>
</comment>
<evidence type="ECO:0000256" key="9">
    <source>
        <dbReference type="ARBA" id="ARBA00023004"/>
    </source>
</evidence>
<keyword evidence="5" id="KW-0813">Transport</keyword>
<dbReference type="InterPro" id="IPR020895">
    <property type="entry name" value="Frataxin_CS"/>
</dbReference>
<dbReference type="AlphaFoldDB" id="A0A023FEP0"/>
<dbReference type="InterPro" id="IPR002908">
    <property type="entry name" value="Frataxin/CyaY"/>
</dbReference>
<evidence type="ECO:0000256" key="7">
    <source>
        <dbReference type="ARBA" id="ARBA00022946"/>
    </source>
</evidence>
<dbReference type="EC" id="1.16.3.1" evidence="3"/>
<evidence type="ECO:0000256" key="3">
    <source>
        <dbReference type="ARBA" id="ARBA00013107"/>
    </source>
</evidence>
<dbReference type="CDD" id="cd00503">
    <property type="entry name" value="Frataxin"/>
    <property type="match status" value="1"/>
</dbReference>
<evidence type="ECO:0000313" key="13">
    <source>
        <dbReference type="EMBL" id="JAC19485.1"/>
    </source>
</evidence>
<accession>A0A023FEP0</accession>
<evidence type="ECO:0000256" key="11">
    <source>
        <dbReference type="ARBA" id="ARBA00023128"/>
    </source>
</evidence>
<reference evidence="13" key="1">
    <citation type="submission" date="2014-03" db="EMBL/GenBank/DDBJ databases">
        <title>The sialotranscriptome of Amblyomma triste, Amblyomma parvum and Amblyomma cajennense ticks, uncovered by 454-based RNA-seq.</title>
        <authorList>
            <person name="Garcia G.R."/>
            <person name="Gardinassi L.G."/>
            <person name="Ribeiro J.M."/>
            <person name="Anatriello E."/>
            <person name="Ferreira B.R."/>
            <person name="Moreira H.N."/>
            <person name="Mafra C."/>
            <person name="Olegario M.M."/>
            <person name="Szabo P.J."/>
            <person name="Miranda-Santos I.K."/>
            <person name="Maruyama S.R."/>
        </authorList>
    </citation>
    <scope>NUCLEOTIDE SEQUENCE</scope>
    <source>
        <strain evidence="13">Uberlandia</strain>
        <tissue evidence="13">Salivary glands</tissue>
    </source>
</reference>
<keyword evidence="6" id="KW-0410">Iron transport</keyword>
<dbReference type="Gene3D" id="3.30.920.10">
    <property type="entry name" value="Frataxin/CyaY"/>
    <property type="match status" value="1"/>
</dbReference>
<dbReference type="PANTHER" id="PTHR16821">
    <property type="entry name" value="FRATAXIN"/>
    <property type="match status" value="1"/>
</dbReference>
<dbReference type="InterPro" id="IPR036524">
    <property type="entry name" value="Frataxin/CyaY_sf"/>
</dbReference>
<dbReference type="GO" id="GO:0006879">
    <property type="term" value="P:intracellular iron ion homeostasis"/>
    <property type="evidence" value="ECO:0007669"/>
    <property type="project" value="UniProtKB-KW"/>
</dbReference>
<dbReference type="PRINTS" id="PR00904">
    <property type="entry name" value="FRATAXIN"/>
</dbReference>
<dbReference type="NCBIfam" id="TIGR03422">
    <property type="entry name" value="mito_frataxin"/>
    <property type="match status" value="1"/>
</dbReference>
<dbReference type="GO" id="GO:0008199">
    <property type="term" value="F:ferric iron binding"/>
    <property type="evidence" value="ECO:0007669"/>
    <property type="project" value="InterPro"/>
</dbReference>
<dbReference type="InterPro" id="IPR017789">
    <property type="entry name" value="Frataxin"/>
</dbReference>
<keyword evidence="10" id="KW-0406">Ion transport</keyword>